<dbReference type="Proteomes" id="UP000672657">
    <property type="component" value="Unassembled WGS sequence"/>
</dbReference>
<name>A0ABM8TGU4_9BURK</name>
<evidence type="ECO:0000256" key="2">
    <source>
        <dbReference type="SAM" id="SignalP"/>
    </source>
</evidence>
<evidence type="ECO:0000313" key="3">
    <source>
        <dbReference type="EMBL" id="CAG2145548.1"/>
    </source>
</evidence>
<evidence type="ECO:0000313" key="4">
    <source>
        <dbReference type="Proteomes" id="UP000672657"/>
    </source>
</evidence>
<feature type="signal peptide" evidence="2">
    <location>
        <begin position="1"/>
        <end position="24"/>
    </location>
</feature>
<evidence type="ECO:0000256" key="1">
    <source>
        <dbReference type="SAM" id="MobiDB-lite"/>
    </source>
</evidence>
<gene>
    <name evidence="3" type="ORF">LMG26411_02754</name>
</gene>
<feature type="compositionally biased region" description="Polar residues" evidence="1">
    <location>
        <begin position="73"/>
        <end position="94"/>
    </location>
</feature>
<protein>
    <recommendedName>
        <fullName evidence="5">DUF4148 domain-containing protein</fullName>
    </recommendedName>
</protein>
<proteinExistence type="predicted"/>
<organism evidence="3 4">
    <name type="scientific">Cupriavidus numazuensis</name>
    <dbReference type="NCBI Taxonomy" id="221992"/>
    <lineage>
        <taxon>Bacteria</taxon>
        <taxon>Pseudomonadati</taxon>
        <taxon>Pseudomonadota</taxon>
        <taxon>Betaproteobacteria</taxon>
        <taxon>Burkholderiales</taxon>
        <taxon>Burkholderiaceae</taxon>
        <taxon>Cupriavidus</taxon>
    </lineage>
</organism>
<sequence length="117" mass="13049">MSLRRHLCQLALLAGLAPLFSGHAQTQRPSAPDPAINDAISDAVREGSHRFQPTPSQPLSRDEQCDRLAEQIGQTPSRSYRPSNAPVENSQGNDVATVERDRTRRQLQKVYQEKCTQ</sequence>
<dbReference type="RefSeq" id="WP_211953819.1">
    <property type="nucleotide sequence ID" value="NZ_CAJPVI010000015.1"/>
</dbReference>
<evidence type="ECO:0008006" key="5">
    <source>
        <dbReference type="Google" id="ProtNLM"/>
    </source>
</evidence>
<keyword evidence="4" id="KW-1185">Reference proteome</keyword>
<feature type="region of interest" description="Disordered" evidence="1">
    <location>
        <begin position="73"/>
        <end position="117"/>
    </location>
</feature>
<accession>A0ABM8TGU4</accession>
<reference evidence="3 4" key="1">
    <citation type="submission" date="2021-03" db="EMBL/GenBank/DDBJ databases">
        <authorList>
            <person name="Peeters C."/>
        </authorList>
    </citation>
    <scope>NUCLEOTIDE SEQUENCE [LARGE SCALE GENOMIC DNA]</scope>
    <source>
        <strain evidence="3 4">LMG 26411</strain>
    </source>
</reference>
<dbReference type="EMBL" id="CAJPVI010000015">
    <property type="protein sequence ID" value="CAG2145548.1"/>
    <property type="molecule type" value="Genomic_DNA"/>
</dbReference>
<keyword evidence="2" id="KW-0732">Signal</keyword>
<comment type="caution">
    <text evidence="3">The sequence shown here is derived from an EMBL/GenBank/DDBJ whole genome shotgun (WGS) entry which is preliminary data.</text>
</comment>
<feature type="chain" id="PRO_5045782744" description="DUF4148 domain-containing protein" evidence="2">
    <location>
        <begin position="25"/>
        <end position="117"/>
    </location>
</feature>